<dbReference type="PROSITE" id="PS50928">
    <property type="entry name" value="ABC_TM1"/>
    <property type="match status" value="1"/>
</dbReference>
<evidence type="ECO:0000256" key="8">
    <source>
        <dbReference type="ARBA" id="ARBA00022989"/>
    </source>
</evidence>
<dbReference type="InterPro" id="IPR000515">
    <property type="entry name" value="MetI-like"/>
</dbReference>
<feature type="transmembrane region" description="Helical" evidence="12">
    <location>
        <begin position="110"/>
        <end position="134"/>
    </location>
</feature>
<keyword evidence="5 12" id="KW-0812">Transmembrane</keyword>
<dbReference type="RefSeq" id="WP_326622996.1">
    <property type="nucleotide sequence ID" value="NZ_CP109106.1"/>
</dbReference>
<evidence type="ECO:0000256" key="2">
    <source>
        <dbReference type="ARBA" id="ARBA00022448"/>
    </source>
</evidence>
<accession>A0ABZ1FVD6</accession>
<evidence type="ECO:0000256" key="11">
    <source>
        <dbReference type="ARBA" id="ARBA00072251"/>
    </source>
</evidence>
<dbReference type="PANTHER" id="PTHR43386:SF2">
    <property type="entry name" value="OLIGOPEPTIDE TRANSPORT SYSTEM PERMEASE PROTEIN OPPC"/>
    <property type="match status" value="1"/>
</dbReference>
<dbReference type="PANTHER" id="PTHR43386">
    <property type="entry name" value="OLIGOPEPTIDE TRANSPORT SYSTEM PERMEASE PROTEIN APPC"/>
    <property type="match status" value="1"/>
</dbReference>
<feature type="transmembrane region" description="Helical" evidence="12">
    <location>
        <begin position="45"/>
        <end position="63"/>
    </location>
</feature>
<evidence type="ECO:0000256" key="6">
    <source>
        <dbReference type="ARBA" id="ARBA00022856"/>
    </source>
</evidence>
<keyword evidence="3" id="KW-1003">Cell membrane</keyword>
<dbReference type="Proteomes" id="UP001344251">
    <property type="component" value="Chromosome"/>
</dbReference>
<evidence type="ECO:0000256" key="12">
    <source>
        <dbReference type="RuleBase" id="RU363032"/>
    </source>
</evidence>
<evidence type="ECO:0000259" key="14">
    <source>
        <dbReference type="PROSITE" id="PS50928"/>
    </source>
</evidence>
<comment type="subcellular location">
    <subcellularLocation>
        <location evidence="1">Cell inner membrane</location>
        <topology evidence="1">Multi-pass membrane protein</topology>
    </subcellularLocation>
    <subcellularLocation>
        <location evidence="12">Cell membrane</location>
        <topology evidence="12">Multi-pass membrane protein</topology>
    </subcellularLocation>
</comment>
<feature type="transmembrane region" description="Helical" evidence="12">
    <location>
        <begin position="168"/>
        <end position="189"/>
    </location>
</feature>
<dbReference type="CDD" id="cd06261">
    <property type="entry name" value="TM_PBP2"/>
    <property type="match status" value="1"/>
</dbReference>
<keyword evidence="16" id="KW-1185">Reference proteome</keyword>
<dbReference type="SUPFAM" id="SSF161098">
    <property type="entry name" value="MetI-like"/>
    <property type="match status" value="1"/>
</dbReference>
<name>A0ABZ1FVD6_9ACTN</name>
<evidence type="ECO:0000313" key="16">
    <source>
        <dbReference type="Proteomes" id="UP001344251"/>
    </source>
</evidence>
<feature type="transmembrane region" description="Helical" evidence="12">
    <location>
        <begin position="141"/>
        <end position="162"/>
    </location>
</feature>
<dbReference type="Gene3D" id="1.10.3720.10">
    <property type="entry name" value="MetI-like"/>
    <property type="match status" value="1"/>
</dbReference>
<evidence type="ECO:0000256" key="4">
    <source>
        <dbReference type="ARBA" id="ARBA00022519"/>
    </source>
</evidence>
<organism evidence="15 16">
    <name type="scientific">Streptomyces decoyicus</name>
    <dbReference type="NCBI Taxonomy" id="249567"/>
    <lineage>
        <taxon>Bacteria</taxon>
        <taxon>Bacillati</taxon>
        <taxon>Actinomycetota</taxon>
        <taxon>Actinomycetes</taxon>
        <taxon>Kitasatosporales</taxon>
        <taxon>Streptomycetaceae</taxon>
        <taxon>Streptomyces</taxon>
    </lineage>
</organism>
<dbReference type="EMBL" id="CP109106">
    <property type="protein sequence ID" value="WSB73403.1"/>
    <property type="molecule type" value="Genomic_DNA"/>
</dbReference>
<evidence type="ECO:0000256" key="13">
    <source>
        <dbReference type="SAM" id="MobiDB-lite"/>
    </source>
</evidence>
<sequence length="357" mass="38422">MSVQLPPATEPVPGPVPPSEAEGRPAKARTSRLRLTVRRFTRNRLALFGLFLLVLLFLGAYGGPLLTKWDYQQHDFMNFLAGPSEDHWWGTTQGGVDLFSLTMRGLQKSLIIGLLVGVISTFLAATVGAFAAYFGGWTDRVLMWIVDLLLVMPSFLIIAVLSPAFRGATWLIFVVLLGAFSWMVTGRVVRSMTFTLKDREFVKAAKYMGVPAPVIIFRHILPSMASMLIIDTVIQVGAAVIGESSLSYFGFGVQAPDVSLGTVIADNTTNASTYPWLFFFPAGCLVLIGVSISFVGDGLRDALDPNASGAKARSPRKKKQLKQRRPAPGAMVPAQATASAARPDEPETSAGSQGAAS</sequence>
<evidence type="ECO:0000256" key="1">
    <source>
        <dbReference type="ARBA" id="ARBA00004429"/>
    </source>
</evidence>
<evidence type="ECO:0000313" key="15">
    <source>
        <dbReference type="EMBL" id="WSB73403.1"/>
    </source>
</evidence>
<comment type="similarity">
    <text evidence="10">Belongs to the binding-protein-dependent transport system permease family. OppBC subfamily.</text>
</comment>
<keyword evidence="9 12" id="KW-0472">Membrane</keyword>
<feature type="region of interest" description="Disordered" evidence="13">
    <location>
        <begin position="305"/>
        <end position="357"/>
    </location>
</feature>
<keyword evidence="6" id="KW-0571">Peptide transport</keyword>
<evidence type="ECO:0000256" key="9">
    <source>
        <dbReference type="ARBA" id="ARBA00023136"/>
    </source>
</evidence>
<reference evidence="15 16" key="1">
    <citation type="submission" date="2022-10" db="EMBL/GenBank/DDBJ databases">
        <title>The complete genomes of actinobacterial strains from the NBC collection.</title>
        <authorList>
            <person name="Joergensen T.S."/>
            <person name="Alvarez Arevalo M."/>
            <person name="Sterndorff E.B."/>
            <person name="Faurdal D."/>
            <person name="Vuksanovic O."/>
            <person name="Mourched A.-S."/>
            <person name="Charusanti P."/>
            <person name="Shaw S."/>
            <person name="Blin K."/>
            <person name="Weber T."/>
        </authorList>
    </citation>
    <scope>NUCLEOTIDE SEQUENCE [LARGE SCALE GENOMIC DNA]</scope>
    <source>
        <strain evidence="15 16">NBC 01774</strain>
    </source>
</reference>
<feature type="compositionally biased region" description="Basic residues" evidence="13">
    <location>
        <begin position="313"/>
        <end position="325"/>
    </location>
</feature>
<protein>
    <recommendedName>
        <fullName evidence="11">Oligopeptide transport system permease protein OppC</fullName>
    </recommendedName>
</protein>
<evidence type="ECO:0000256" key="5">
    <source>
        <dbReference type="ARBA" id="ARBA00022692"/>
    </source>
</evidence>
<keyword evidence="4" id="KW-0997">Cell inner membrane</keyword>
<feature type="region of interest" description="Disordered" evidence="13">
    <location>
        <begin position="1"/>
        <end position="28"/>
    </location>
</feature>
<feature type="transmembrane region" description="Helical" evidence="12">
    <location>
        <begin position="276"/>
        <end position="295"/>
    </location>
</feature>
<gene>
    <name evidence="15" type="ORF">OG863_38685</name>
</gene>
<keyword evidence="2 12" id="KW-0813">Transport</keyword>
<feature type="compositionally biased region" description="Pro residues" evidence="13">
    <location>
        <begin position="8"/>
        <end position="18"/>
    </location>
</feature>
<evidence type="ECO:0000256" key="10">
    <source>
        <dbReference type="ARBA" id="ARBA00024202"/>
    </source>
</evidence>
<evidence type="ECO:0000256" key="7">
    <source>
        <dbReference type="ARBA" id="ARBA00022927"/>
    </source>
</evidence>
<feature type="domain" description="ABC transmembrane type-1" evidence="14">
    <location>
        <begin position="106"/>
        <end position="296"/>
    </location>
</feature>
<dbReference type="Pfam" id="PF00528">
    <property type="entry name" value="BPD_transp_1"/>
    <property type="match status" value="1"/>
</dbReference>
<keyword evidence="8 12" id="KW-1133">Transmembrane helix</keyword>
<evidence type="ECO:0000256" key="3">
    <source>
        <dbReference type="ARBA" id="ARBA00022475"/>
    </source>
</evidence>
<proteinExistence type="inferred from homology"/>
<keyword evidence="7" id="KW-0653">Protein transport</keyword>
<dbReference type="Pfam" id="PF12911">
    <property type="entry name" value="OppC_N"/>
    <property type="match status" value="1"/>
</dbReference>
<dbReference type="InterPro" id="IPR025966">
    <property type="entry name" value="OppC_N"/>
</dbReference>
<dbReference type="InterPro" id="IPR050366">
    <property type="entry name" value="BP-dependent_transpt_permease"/>
</dbReference>
<dbReference type="InterPro" id="IPR035906">
    <property type="entry name" value="MetI-like_sf"/>
</dbReference>